<dbReference type="Pfam" id="PF00092">
    <property type="entry name" value="VWA"/>
    <property type="match status" value="1"/>
</dbReference>
<reference evidence="3" key="1">
    <citation type="submission" date="2021-06" db="EMBL/GenBank/DDBJ databases">
        <authorList>
            <person name="Hodson N. C."/>
            <person name="Mongue J. A."/>
            <person name="Jaron S. K."/>
        </authorList>
    </citation>
    <scope>NUCLEOTIDE SEQUENCE</scope>
</reference>
<feature type="signal peptide" evidence="1">
    <location>
        <begin position="1"/>
        <end position="23"/>
    </location>
</feature>
<dbReference type="PANTHER" id="PTHR24020">
    <property type="entry name" value="COLLAGEN ALPHA"/>
    <property type="match status" value="1"/>
</dbReference>
<dbReference type="PANTHER" id="PTHR24020:SF87">
    <property type="entry name" value="COLLAGEN ALPHA-1(VI) CHAIN-LIKE"/>
    <property type="match status" value="1"/>
</dbReference>
<keyword evidence="4" id="KW-1185">Reference proteome</keyword>
<dbReference type="OrthoDB" id="7780781at2759"/>
<dbReference type="PROSITE" id="PS50234">
    <property type="entry name" value="VWFA"/>
    <property type="match status" value="1"/>
</dbReference>
<evidence type="ECO:0000313" key="4">
    <source>
        <dbReference type="Proteomes" id="UP000708208"/>
    </source>
</evidence>
<sequence length="456" mass="50599">MLTNLLVLNIVVLLLGTCHEIFARTDLTLEDGSVGTEVVEATLKKIRRSDIFQDDYDFLKRLAYVESEDGESKKKANDGGIWQVNQEYLDQSKQPSLTDLHKQITTTYNISWAGVNFSDLQKPLFSAIAARLYLATLDQDVPQSLESQSDFWLQHYNQRDATRQTFSSKVVEMENKTITCKGKMDFVLVLDGSGSVGEENFLKAQEFVASLIGSFSLVSSRFGYLVYSNLVDTIFQLDNTLNMDQIRRIIFEYEYQGGGTNTNGAIKEAVNVFSAASVRPGVPKVLAVLTDGKSGNGVGNIELAKQANISTYAVGIGPETDPEELQEIAYNNPTNVFSLNDFEVLKDFYRRLNAETCNNAQTPGFGVVTTDELSFKEKRFYEFDLPSPGITIETDIQVGDVIGFYSLVESNPSIALHDGVLNRTTVIPSDGVSTRAYVTIQGLKDQNTYSISARQL</sequence>
<comment type="caution">
    <text evidence="3">The sequence shown here is derived from an EMBL/GenBank/DDBJ whole genome shotgun (WGS) entry which is preliminary data.</text>
</comment>
<dbReference type="SMART" id="SM00327">
    <property type="entry name" value="VWA"/>
    <property type="match status" value="1"/>
</dbReference>
<dbReference type="InterPro" id="IPR050525">
    <property type="entry name" value="ECM_Assembly_Org"/>
</dbReference>
<dbReference type="Proteomes" id="UP000708208">
    <property type="component" value="Unassembled WGS sequence"/>
</dbReference>
<feature type="domain" description="VWFA" evidence="2">
    <location>
        <begin position="185"/>
        <end position="352"/>
    </location>
</feature>
<organism evidence="3 4">
    <name type="scientific">Allacma fusca</name>
    <dbReference type="NCBI Taxonomy" id="39272"/>
    <lineage>
        <taxon>Eukaryota</taxon>
        <taxon>Metazoa</taxon>
        <taxon>Ecdysozoa</taxon>
        <taxon>Arthropoda</taxon>
        <taxon>Hexapoda</taxon>
        <taxon>Collembola</taxon>
        <taxon>Symphypleona</taxon>
        <taxon>Sminthuridae</taxon>
        <taxon>Allacma</taxon>
    </lineage>
</organism>
<keyword evidence="1" id="KW-0732">Signal</keyword>
<evidence type="ECO:0000259" key="2">
    <source>
        <dbReference type="PROSITE" id="PS50234"/>
    </source>
</evidence>
<name>A0A8J2K129_9HEXA</name>
<gene>
    <name evidence="3" type="ORF">AFUS01_LOCUS19418</name>
</gene>
<evidence type="ECO:0000313" key="3">
    <source>
        <dbReference type="EMBL" id="CAG7730800.1"/>
    </source>
</evidence>
<accession>A0A8J2K129</accession>
<proteinExistence type="predicted"/>
<dbReference type="InterPro" id="IPR002035">
    <property type="entry name" value="VWF_A"/>
</dbReference>
<dbReference type="CDD" id="cd01450">
    <property type="entry name" value="vWFA_subfamily_ECM"/>
    <property type="match status" value="1"/>
</dbReference>
<evidence type="ECO:0000256" key="1">
    <source>
        <dbReference type="SAM" id="SignalP"/>
    </source>
</evidence>
<feature type="chain" id="PRO_5035280993" description="VWFA domain-containing protein" evidence="1">
    <location>
        <begin position="24"/>
        <end position="456"/>
    </location>
</feature>
<dbReference type="AlphaFoldDB" id="A0A8J2K129"/>
<protein>
    <recommendedName>
        <fullName evidence="2">VWFA domain-containing protein</fullName>
    </recommendedName>
</protein>
<dbReference type="EMBL" id="CAJVCH010200367">
    <property type="protein sequence ID" value="CAG7730800.1"/>
    <property type="molecule type" value="Genomic_DNA"/>
</dbReference>